<dbReference type="InterPro" id="IPR014721">
    <property type="entry name" value="Ribsml_uS5_D2-typ_fold_subgr"/>
</dbReference>
<comment type="caution">
    <text evidence="1">The sequence shown here is derived from an EMBL/GenBank/DDBJ whole genome shotgun (WGS) entry which is preliminary data.</text>
</comment>
<dbReference type="Gene3D" id="3.30.230.10">
    <property type="match status" value="1"/>
</dbReference>
<dbReference type="AlphaFoldDB" id="W4VKY7"/>
<sequence length="62" mass="7267">MEHLNRSKEVLHEPFFAEKEEDNIQVEVALQYNDGFASNIYPSLITLIHMKVVHMNPDLKQD</sequence>
<evidence type="ECO:0000313" key="2">
    <source>
        <dbReference type="Proteomes" id="UP000019102"/>
    </source>
</evidence>
<keyword evidence="2" id="KW-1185">Reference proteome</keyword>
<evidence type="ECO:0000313" key="1">
    <source>
        <dbReference type="EMBL" id="GAE93826.1"/>
    </source>
</evidence>
<reference evidence="1 2" key="1">
    <citation type="journal article" date="2014" name="Genome Announc.">
        <title>Draft Genome Sequence of the Boron-Tolerant and Moderately Halotolerant Bacterium Gracilibacillus boraciitolerans JCM 21714T.</title>
        <authorList>
            <person name="Ahmed I."/>
            <person name="Oshima K."/>
            <person name="Suda W."/>
            <person name="Kitamura K."/>
            <person name="Iida T."/>
            <person name="Ohmori Y."/>
            <person name="Fujiwara T."/>
            <person name="Hattori M."/>
            <person name="Ohkuma M."/>
        </authorList>
    </citation>
    <scope>NUCLEOTIDE SEQUENCE [LARGE SCALE GENOMIC DNA]</scope>
    <source>
        <strain evidence="1 2">JCM 21714</strain>
    </source>
</reference>
<protein>
    <submittedName>
        <fullName evidence="1">DNA gyrase subunit B</fullName>
    </submittedName>
</protein>
<dbReference type="eggNOG" id="COG0187">
    <property type="taxonomic scope" value="Bacteria"/>
</dbReference>
<dbReference type="STRING" id="1298598.JCM21714_2936"/>
<organism evidence="1 2">
    <name type="scientific">Gracilibacillus boraciitolerans JCM 21714</name>
    <dbReference type="NCBI Taxonomy" id="1298598"/>
    <lineage>
        <taxon>Bacteria</taxon>
        <taxon>Bacillati</taxon>
        <taxon>Bacillota</taxon>
        <taxon>Bacilli</taxon>
        <taxon>Bacillales</taxon>
        <taxon>Bacillaceae</taxon>
        <taxon>Gracilibacillus</taxon>
    </lineage>
</organism>
<accession>W4VKY7</accession>
<gene>
    <name evidence="1" type="ORF">JCM21714_2936</name>
</gene>
<dbReference type="Proteomes" id="UP000019102">
    <property type="component" value="Unassembled WGS sequence"/>
</dbReference>
<proteinExistence type="predicted"/>
<dbReference type="EMBL" id="BAVS01000016">
    <property type="protein sequence ID" value="GAE93826.1"/>
    <property type="molecule type" value="Genomic_DNA"/>
</dbReference>
<name>W4VKY7_9BACI</name>